<dbReference type="PANTHER" id="PTHR37813:SF1">
    <property type="entry name" value="FELS-2 PROPHAGE PROTEIN"/>
    <property type="match status" value="1"/>
</dbReference>
<feature type="compositionally biased region" description="Polar residues" evidence="2">
    <location>
        <begin position="412"/>
        <end position="423"/>
    </location>
</feature>
<keyword evidence="1" id="KW-1188">Viral release from host cell</keyword>
<dbReference type="OrthoDB" id="5461326at2"/>
<evidence type="ECO:0000313" key="5">
    <source>
        <dbReference type="Proteomes" id="UP000053235"/>
    </source>
</evidence>
<dbReference type="AlphaFoldDB" id="A0A0M6ZZY8"/>
<feature type="compositionally biased region" description="Polar residues" evidence="2">
    <location>
        <begin position="602"/>
        <end position="615"/>
    </location>
</feature>
<protein>
    <submittedName>
        <fullName evidence="4">Phage tail tape measure protein, TP901 family, core region</fullName>
    </submittedName>
</protein>
<dbReference type="InterPro" id="IPR010090">
    <property type="entry name" value="Phage_tape_meas"/>
</dbReference>
<feature type="region of interest" description="Disordered" evidence="2">
    <location>
        <begin position="585"/>
        <end position="615"/>
    </location>
</feature>
<dbReference type="STRING" id="388408.LAX5112_01218"/>
<dbReference type="Proteomes" id="UP000053235">
    <property type="component" value="Unassembled WGS sequence"/>
</dbReference>
<reference evidence="5" key="1">
    <citation type="submission" date="2015-07" db="EMBL/GenBank/DDBJ databases">
        <authorList>
            <person name="Rodrigo-Torres Lidia"/>
            <person name="Arahal R.David."/>
        </authorList>
    </citation>
    <scope>NUCLEOTIDE SEQUENCE [LARGE SCALE GENOMIC DNA]</scope>
    <source>
        <strain evidence="5">CECT 5112</strain>
    </source>
</reference>
<name>A0A0M6ZZY8_9HYPH</name>
<feature type="domain" description="Phage tail tape measure protein" evidence="3">
    <location>
        <begin position="99"/>
        <end position="280"/>
    </location>
</feature>
<keyword evidence="5" id="KW-1185">Reference proteome</keyword>
<dbReference type="RefSeq" id="WP_055671057.1">
    <property type="nucleotide sequence ID" value="NZ_CXWD01000004.1"/>
</dbReference>
<dbReference type="PANTHER" id="PTHR37813">
    <property type="entry name" value="FELS-2 PROPHAGE PROTEIN"/>
    <property type="match status" value="1"/>
</dbReference>
<proteinExistence type="predicted"/>
<feature type="region of interest" description="Disordered" evidence="2">
    <location>
        <begin position="410"/>
        <end position="455"/>
    </location>
</feature>
<evidence type="ECO:0000259" key="3">
    <source>
        <dbReference type="Pfam" id="PF10145"/>
    </source>
</evidence>
<sequence>MTVVDELVAVLGYELEGQGNLTKFNSGLDQAEKSARASSDRMKKFGVAATVAGAAVGAAGAKGYKEFAGFERQMTRIGIAAGATAEDTAKAGETVQTMALGFGLPIQDAVQGLDTLVASGLDLDEAMSFLPSVLATAQAAGASTTDIANTALKTSSALKLTAADMQTAFDIMVSGGKAGQFELKDMAQHIPELANSFASLGYTGQDGLQRLIAYLQTVREDTGSAGSAATQLGNVFQKIFAEETSNKFAKFGIDLRAELDAARANGEDVLQAFVDISKATIDGDLTKLPLLFTDKELQLGMQSLITSQESFDRFLESVNGAEVDGAVLDDLNRVLADSQANLDRLSTTWDTFFAKLGGRVAVGVNPVLDAGIQYLEDDALIDKQLESEGMGWWRRNVFVAPWERQAALERAQASQEFSQTAAQSEEAAPLEKGDRKQMPDRAGKASAGLKSSGYASGENATSIGKAVQSPISLSAPSITVDTSETPDALTVALPEPEVRLPGISEGLELEPEAFSARFDAAVSPSSSEPANAELNQRISEISARLAQMTPENAATATITDARQDHRDQSMTNNIEIHQQVTEAAQAPGALARASGDAVANSVGKQRSQIETSPSF</sequence>
<evidence type="ECO:0000256" key="1">
    <source>
        <dbReference type="ARBA" id="ARBA00022612"/>
    </source>
</evidence>
<dbReference type="NCBIfam" id="TIGR01760">
    <property type="entry name" value="tape_meas_TP901"/>
    <property type="match status" value="1"/>
</dbReference>
<dbReference type="Pfam" id="PF10145">
    <property type="entry name" value="PhageMin_Tail"/>
    <property type="match status" value="1"/>
</dbReference>
<evidence type="ECO:0000256" key="2">
    <source>
        <dbReference type="SAM" id="MobiDB-lite"/>
    </source>
</evidence>
<evidence type="ECO:0000313" key="4">
    <source>
        <dbReference type="EMBL" id="CTQ67114.1"/>
    </source>
</evidence>
<accession>A0A0M6ZZY8</accession>
<gene>
    <name evidence="4" type="ORF">LAX5112_01218</name>
</gene>
<dbReference type="EMBL" id="CXWD01000004">
    <property type="protein sequence ID" value="CTQ67114.1"/>
    <property type="molecule type" value="Genomic_DNA"/>
</dbReference>
<organism evidence="4 5">
    <name type="scientific">Roseibium alexandrii</name>
    <dbReference type="NCBI Taxonomy" id="388408"/>
    <lineage>
        <taxon>Bacteria</taxon>
        <taxon>Pseudomonadati</taxon>
        <taxon>Pseudomonadota</taxon>
        <taxon>Alphaproteobacteria</taxon>
        <taxon>Hyphomicrobiales</taxon>
        <taxon>Stappiaceae</taxon>
        <taxon>Roseibium</taxon>
    </lineage>
</organism>
<feature type="compositionally biased region" description="Basic and acidic residues" evidence="2">
    <location>
        <begin position="429"/>
        <end position="443"/>
    </location>
</feature>